<accession>A0A919BPP3</accession>
<evidence type="ECO:0000313" key="2">
    <source>
        <dbReference type="EMBL" id="GHG29071.1"/>
    </source>
</evidence>
<dbReference type="EMBL" id="BNBE01000004">
    <property type="protein sequence ID" value="GHG29071.1"/>
    <property type="molecule type" value="Genomic_DNA"/>
</dbReference>
<dbReference type="EMBL" id="BNBE01000002">
    <property type="protein sequence ID" value="GHG05007.1"/>
    <property type="molecule type" value="Genomic_DNA"/>
</dbReference>
<dbReference type="RefSeq" id="WP_190042411.1">
    <property type="nucleotide sequence ID" value="NZ_BNBE01000002.1"/>
</dbReference>
<evidence type="ECO:0000313" key="1">
    <source>
        <dbReference type="EMBL" id="GHG05007.1"/>
    </source>
</evidence>
<organism evidence="1 3">
    <name type="scientific">Streptomyces filamentosus</name>
    <name type="common">Streptomyces roseosporus</name>
    <dbReference type="NCBI Taxonomy" id="67294"/>
    <lineage>
        <taxon>Bacteria</taxon>
        <taxon>Bacillati</taxon>
        <taxon>Actinomycetota</taxon>
        <taxon>Actinomycetes</taxon>
        <taxon>Kitasatosporales</taxon>
        <taxon>Streptomycetaceae</taxon>
        <taxon>Streptomyces</taxon>
    </lineage>
</organism>
<keyword evidence="3" id="KW-1185">Reference proteome</keyword>
<gene>
    <name evidence="1" type="ORF">GCM10017667_39600</name>
    <name evidence="2" type="ORF">GCM10017667_78110</name>
</gene>
<proteinExistence type="predicted"/>
<reference evidence="1" key="1">
    <citation type="journal article" date="2014" name="Int. J. Syst. Evol. Microbiol.">
        <title>Complete genome sequence of Corynebacterium casei LMG S-19264T (=DSM 44701T), isolated from a smear-ripened cheese.</title>
        <authorList>
            <consortium name="US DOE Joint Genome Institute (JGI-PGF)"/>
            <person name="Walter F."/>
            <person name="Albersmeier A."/>
            <person name="Kalinowski J."/>
            <person name="Ruckert C."/>
        </authorList>
    </citation>
    <scope>NUCLEOTIDE SEQUENCE</scope>
    <source>
        <strain evidence="1">JCM 4122</strain>
    </source>
</reference>
<comment type="caution">
    <text evidence="1">The sequence shown here is derived from an EMBL/GenBank/DDBJ whole genome shotgun (WGS) entry which is preliminary data.</text>
</comment>
<dbReference type="Proteomes" id="UP000632849">
    <property type="component" value="Unassembled WGS sequence"/>
</dbReference>
<reference evidence="1" key="2">
    <citation type="submission" date="2020-09" db="EMBL/GenBank/DDBJ databases">
        <authorList>
            <person name="Sun Q."/>
            <person name="Ohkuma M."/>
        </authorList>
    </citation>
    <scope>NUCLEOTIDE SEQUENCE</scope>
    <source>
        <strain evidence="1">JCM 4122</strain>
    </source>
</reference>
<sequence>MLQTSRVIVLQPVLEVYASDDFTLWPVAKSAPYGFLPLSGALDPAEVGTAVMRIADCNNIDPEDDGRPPRPADLLGSFLHGLLTMDDLFASGGLRITDTATGTTLLPGCCNGLDERRDWLEVVDGTGWASFGHDPSPLAERDGEVVRLTVDAEHDNSPVMEVPVTDLRRLLAGAEQDLIDFLQLAAVWAARHMPAYAAPVASALGRALDLPAPVIPTNP</sequence>
<dbReference type="AlphaFoldDB" id="A0A919BPP3"/>
<evidence type="ECO:0000313" key="3">
    <source>
        <dbReference type="Proteomes" id="UP000632849"/>
    </source>
</evidence>
<protein>
    <submittedName>
        <fullName evidence="1">Uncharacterized protein</fullName>
    </submittedName>
</protein>
<name>A0A919BPP3_STRFL</name>